<dbReference type="InterPro" id="IPR012337">
    <property type="entry name" value="RNaseH-like_sf"/>
</dbReference>
<dbReference type="InterPro" id="IPR047021">
    <property type="entry name" value="REXO1/3/4-like"/>
</dbReference>
<dbReference type="SMART" id="SM00479">
    <property type="entry name" value="EXOIII"/>
    <property type="match status" value="1"/>
</dbReference>
<dbReference type="Gene3D" id="3.30.420.10">
    <property type="entry name" value="Ribonuclease H-like superfamily/Ribonuclease H"/>
    <property type="match status" value="1"/>
</dbReference>
<evidence type="ECO:0000256" key="2">
    <source>
        <dbReference type="ARBA" id="ARBA00022722"/>
    </source>
</evidence>
<dbReference type="GO" id="GO:0005634">
    <property type="term" value="C:nucleus"/>
    <property type="evidence" value="ECO:0007669"/>
    <property type="project" value="TreeGrafter"/>
</dbReference>
<dbReference type="InterPro" id="IPR034922">
    <property type="entry name" value="REX1-like_exo"/>
</dbReference>
<dbReference type="AlphaFoldDB" id="A0A8H3EN61"/>
<dbReference type="InterPro" id="IPR036397">
    <property type="entry name" value="RNaseH_sf"/>
</dbReference>
<evidence type="ECO:0000256" key="1">
    <source>
        <dbReference type="ARBA" id="ARBA00006357"/>
    </source>
</evidence>
<dbReference type="GO" id="GO:0003676">
    <property type="term" value="F:nucleic acid binding"/>
    <property type="evidence" value="ECO:0007669"/>
    <property type="project" value="InterPro"/>
</dbReference>
<evidence type="ECO:0000313" key="8">
    <source>
        <dbReference type="Proteomes" id="UP000664169"/>
    </source>
</evidence>
<feature type="region of interest" description="Disordered" evidence="5">
    <location>
        <begin position="260"/>
        <end position="279"/>
    </location>
</feature>
<comment type="similarity">
    <text evidence="1">Belongs to the REXO1/REXO3 family.</text>
</comment>
<feature type="domain" description="Exonuclease" evidence="6">
    <location>
        <begin position="432"/>
        <end position="633"/>
    </location>
</feature>
<dbReference type="GO" id="GO:0004527">
    <property type="term" value="F:exonuclease activity"/>
    <property type="evidence" value="ECO:0007669"/>
    <property type="project" value="UniProtKB-KW"/>
</dbReference>
<dbReference type="PANTHER" id="PTHR12801:SF112">
    <property type="entry name" value="RNA EXONUCLEASE 3"/>
    <property type="match status" value="1"/>
</dbReference>
<evidence type="ECO:0000256" key="5">
    <source>
        <dbReference type="SAM" id="MobiDB-lite"/>
    </source>
</evidence>
<dbReference type="EMBL" id="CAJPDQ010000003">
    <property type="protein sequence ID" value="CAF9907483.1"/>
    <property type="molecule type" value="Genomic_DNA"/>
</dbReference>
<feature type="region of interest" description="Disordered" evidence="5">
    <location>
        <begin position="152"/>
        <end position="173"/>
    </location>
</feature>
<protein>
    <recommendedName>
        <fullName evidence="6">Exonuclease domain-containing protein</fullName>
    </recommendedName>
</protein>
<accession>A0A8H3EN61</accession>
<dbReference type="PANTHER" id="PTHR12801">
    <property type="entry name" value="RNA EXONUCLEASE REXO1 / RECO3 FAMILY MEMBER-RELATED"/>
    <property type="match status" value="1"/>
</dbReference>
<gene>
    <name evidence="7" type="ORF">GOMPHAMPRED_005119</name>
</gene>
<evidence type="ECO:0000256" key="4">
    <source>
        <dbReference type="ARBA" id="ARBA00022839"/>
    </source>
</evidence>
<dbReference type="InterPro" id="IPR013520">
    <property type="entry name" value="Ribonucl_H"/>
</dbReference>
<keyword evidence="8" id="KW-1185">Reference proteome</keyword>
<organism evidence="7 8">
    <name type="scientific">Gomphillus americanus</name>
    <dbReference type="NCBI Taxonomy" id="1940652"/>
    <lineage>
        <taxon>Eukaryota</taxon>
        <taxon>Fungi</taxon>
        <taxon>Dikarya</taxon>
        <taxon>Ascomycota</taxon>
        <taxon>Pezizomycotina</taxon>
        <taxon>Lecanoromycetes</taxon>
        <taxon>OSLEUM clade</taxon>
        <taxon>Ostropomycetidae</taxon>
        <taxon>Ostropales</taxon>
        <taxon>Graphidaceae</taxon>
        <taxon>Gomphilloideae</taxon>
        <taxon>Gomphillus</taxon>
    </lineage>
</organism>
<feature type="region of interest" description="Disordered" evidence="5">
    <location>
        <begin position="497"/>
        <end position="523"/>
    </location>
</feature>
<keyword evidence="4" id="KW-0269">Exonuclease</keyword>
<dbReference type="Proteomes" id="UP000664169">
    <property type="component" value="Unassembled WGS sequence"/>
</dbReference>
<sequence>MFTTLGLFKGLPCPGGADCSLENCLFSHDLKLKKNGQDSKELLRDGSQLDGMAKASLATKLKEDKPKDTRTEGSVIGKDIHHVNLPMARTKTVGISKPDTKLVTDSITSTKPSPPRAKGIVAGTKAVSSAKRPSSESYLAEVIKDRLPITKIDVTTTPPPKTELLQPRTLPNPPATHPIRFKLLLLVHEQMDRLNKLVAASSEPSTKALHLTKEELITLALNEEQNTAIANPKVYANIMKNRVGALKKGDLKSWTAERTAQLQKQVQPSDSASKKRKLDKTNERVVTGLSFDQEVAVLKLLVSTQSALKTHSYVTEVPSDADIAKSDAGIKLANSWEVCDRCGCRFQAFPTRRENDGAITTGGSCRHHWGRLNAQPKNSGAKSLYTCCQLEQGQPGCEEKPTHVFKVSNPPRLASVIRFEQTPPSEETDLCQPVCFDCEMAYTSYGMELIRLTATAWPSGTPLLDVLVRPRGEVLDLNTRFSGVTIQQWTQAEQWNSPDIPTIPQASETKRLKPADGVDVSASKPESMSLPIVPSIQHARNLFFKLITPSTPLIGHALENDLIALRVVHPTIVDTVILYPHKRGLPLKNKLKFLVRDEIQWTIQASGMDGHDSLEDALAAGELVRHKLGGKWAVLQRAGWYFKDNELCSPESKT</sequence>
<proteinExistence type="inferred from homology"/>
<keyword evidence="2" id="KW-0540">Nuclease</keyword>
<keyword evidence="3" id="KW-0378">Hydrolase</keyword>
<evidence type="ECO:0000259" key="6">
    <source>
        <dbReference type="SMART" id="SM00479"/>
    </source>
</evidence>
<dbReference type="CDD" id="cd06145">
    <property type="entry name" value="REX1_like"/>
    <property type="match status" value="1"/>
</dbReference>
<comment type="caution">
    <text evidence="7">The sequence shown here is derived from an EMBL/GenBank/DDBJ whole genome shotgun (WGS) entry which is preliminary data.</text>
</comment>
<feature type="compositionally biased region" description="Polar residues" evidence="5">
    <location>
        <begin position="497"/>
        <end position="507"/>
    </location>
</feature>
<reference evidence="7" key="1">
    <citation type="submission" date="2021-03" db="EMBL/GenBank/DDBJ databases">
        <authorList>
            <person name="Tagirdzhanova G."/>
        </authorList>
    </citation>
    <scope>NUCLEOTIDE SEQUENCE</scope>
</reference>
<dbReference type="OrthoDB" id="3996471at2759"/>
<dbReference type="SUPFAM" id="SSF53098">
    <property type="entry name" value="Ribonuclease H-like"/>
    <property type="match status" value="1"/>
</dbReference>
<evidence type="ECO:0000313" key="7">
    <source>
        <dbReference type="EMBL" id="CAF9907483.1"/>
    </source>
</evidence>
<feature type="compositionally biased region" description="Polar residues" evidence="5">
    <location>
        <begin position="260"/>
        <end position="271"/>
    </location>
</feature>
<evidence type="ECO:0000256" key="3">
    <source>
        <dbReference type="ARBA" id="ARBA00022801"/>
    </source>
</evidence>
<name>A0A8H3EN61_9LECA</name>